<dbReference type="OrthoDB" id="3650764at2759"/>
<dbReference type="PANTHER" id="PTHR47843:SF2">
    <property type="entry name" value="BTB DOMAIN-CONTAINING PROTEIN"/>
    <property type="match status" value="1"/>
</dbReference>
<keyword evidence="3" id="KW-1185">Reference proteome</keyword>
<dbReference type="HOGENOM" id="CLU_068279_3_0_1"/>
<dbReference type="PROSITE" id="PS50097">
    <property type="entry name" value="BTB"/>
    <property type="match status" value="1"/>
</dbReference>
<accession>M2XKI5</accession>
<reference evidence="2 3" key="2">
    <citation type="journal article" date="2012" name="PLoS Pathog.">
        <title>Diverse lifestyles and strategies of plant pathogenesis encoded in the genomes of eighteen Dothideomycetes fungi.</title>
        <authorList>
            <person name="Ohm R.A."/>
            <person name="Feau N."/>
            <person name="Henrissat B."/>
            <person name="Schoch C.L."/>
            <person name="Horwitz B.A."/>
            <person name="Barry K.W."/>
            <person name="Condon B.J."/>
            <person name="Copeland A.C."/>
            <person name="Dhillon B."/>
            <person name="Glaser F."/>
            <person name="Hesse C.N."/>
            <person name="Kosti I."/>
            <person name="LaButti K."/>
            <person name="Lindquist E.A."/>
            <person name="Lucas S."/>
            <person name="Salamov A.A."/>
            <person name="Bradshaw R.E."/>
            <person name="Ciuffetti L."/>
            <person name="Hamelin R.C."/>
            <person name="Kema G.H.J."/>
            <person name="Lawrence C."/>
            <person name="Scott J.A."/>
            <person name="Spatafora J.W."/>
            <person name="Turgeon B.G."/>
            <person name="de Wit P.J.G.M."/>
            <person name="Zhong S."/>
            <person name="Goodwin S.B."/>
            <person name="Grigoriev I.V."/>
        </authorList>
    </citation>
    <scope>NUCLEOTIDE SEQUENCE [LARGE SCALE GENOMIC DNA]</scope>
    <source>
        <strain evidence="3">NZE10 / CBS 128990</strain>
    </source>
</reference>
<name>M2XKI5_DOTSN</name>
<dbReference type="InterPro" id="IPR000210">
    <property type="entry name" value="BTB/POZ_dom"/>
</dbReference>
<dbReference type="Proteomes" id="UP000016933">
    <property type="component" value="Unassembled WGS sequence"/>
</dbReference>
<feature type="domain" description="BTB" evidence="1">
    <location>
        <begin position="17"/>
        <end position="103"/>
    </location>
</feature>
<dbReference type="Pfam" id="PF00651">
    <property type="entry name" value="BTB"/>
    <property type="match status" value="1"/>
</dbReference>
<protein>
    <recommendedName>
        <fullName evidence="1">BTB domain-containing protein</fullName>
    </recommendedName>
</protein>
<dbReference type="CDD" id="cd18186">
    <property type="entry name" value="BTB_POZ_ZBTB_KLHL-like"/>
    <property type="match status" value="1"/>
</dbReference>
<evidence type="ECO:0000259" key="1">
    <source>
        <dbReference type="PROSITE" id="PS50097"/>
    </source>
</evidence>
<organism evidence="2 3">
    <name type="scientific">Dothistroma septosporum (strain NZE10 / CBS 128990)</name>
    <name type="common">Red band needle blight fungus</name>
    <name type="synonym">Mycosphaerella pini</name>
    <dbReference type="NCBI Taxonomy" id="675120"/>
    <lineage>
        <taxon>Eukaryota</taxon>
        <taxon>Fungi</taxon>
        <taxon>Dikarya</taxon>
        <taxon>Ascomycota</taxon>
        <taxon>Pezizomycotina</taxon>
        <taxon>Dothideomycetes</taxon>
        <taxon>Dothideomycetidae</taxon>
        <taxon>Mycosphaerellales</taxon>
        <taxon>Mycosphaerellaceae</taxon>
        <taxon>Dothistroma</taxon>
    </lineage>
</organism>
<dbReference type="SUPFAM" id="SSF54695">
    <property type="entry name" value="POZ domain"/>
    <property type="match status" value="1"/>
</dbReference>
<dbReference type="EMBL" id="KB446540">
    <property type="protein sequence ID" value="EME43007.1"/>
    <property type="molecule type" value="Genomic_DNA"/>
</dbReference>
<gene>
    <name evidence="2" type="ORF">DOTSEDRAFT_35357</name>
</gene>
<dbReference type="InterPro" id="IPR011333">
    <property type="entry name" value="SKP1/BTB/POZ_sf"/>
</dbReference>
<dbReference type="PANTHER" id="PTHR47843">
    <property type="entry name" value="BTB DOMAIN-CONTAINING PROTEIN-RELATED"/>
    <property type="match status" value="1"/>
</dbReference>
<dbReference type="AlphaFoldDB" id="M2XKI5"/>
<reference evidence="3" key="1">
    <citation type="journal article" date="2012" name="PLoS Genet.">
        <title>The genomes of the fungal plant pathogens Cladosporium fulvum and Dothistroma septosporum reveal adaptation to different hosts and lifestyles but also signatures of common ancestry.</title>
        <authorList>
            <person name="de Wit P.J.G.M."/>
            <person name="van der Burgt A."/>
            <person name="Oekmen B."/>
            <person name="Stergiopoulos I."/>
            <person name="Abd-Elsalam K.A."/>
            <person name="Aerts A.L."/>
            <person name="Bahkali A.H."/>
            <person name="Beenen H.G."/>
            <person name="Chettri P."/>
            <person name="Cox M.P."/>
            <person name="Datema E."/>
            <person name="de Vries R.P."/>
            <person name="Dhillon B."/>
            <person name="Ganley A.R."/>
            <person name="Griffiths S.A."/>
            <person name="Guo Y."/>
            <person name="Hamelin R.C."/>
            <person name="Henrissat B."/>
            <person name="Kabir M.S."/>
            <person name="Jashni M.K."/>
            <person name="Kema G."/>
            <person name="Klaubauf S."/>
            <person name="Lapidus A."/>
            <person name="Levasseur A."/>
            <person name="Lindquist E."/>
            <person name="Mehrabi R."/>
            <person name="Ohm R.A."/>
            <person name="Owen T.J."/>
            <person name="Salamov A."/>
            <person name="Schwelm A."/>
            <person name="Schijlen E."/>
            <person name="Sun H."/>
            <person name="van den Burg H.A."/>
            <person name="van Ham R.C.H.J."/>
            <person name="Zhang S."/>
            <person name="Goodwin S.B."/>
            <person name="Grigoriev I.V."/>
            <person name="Collemare J."/>
            <person name="Bradshaw R.E."/>
        </authorList>
    </citation>
    <scope>NUCLEOTIDE SEQUENCE [LARGE SCALE GENOMIC DNA]</scope>
    <source>
        <strain evidence="3">NZE10 / CBS 128990</strain>
    </source>
</reference>
<sequence>MSSPAGSSAKHRKLNFSDNVVVLAGAQKKSYTVHKDALVKHSKFFRAALWNGLKETRRYVAGAEDETKENADSGQVVRLPGIEPEMLEAYLQWSYSGQIVLTETAEDEKSNRGIDFQLDLARFYVVADVLDDALLRNSILDTMMASMKQAKRGPGPGIIREAYEHTSAASKLRQFVLEWHAFRIGAGARMGYVTWLERNIDHLPRNFVHEVLLRVARGREQRGPEVCPDAAERCRYHEHNDEVPACTV</sequence>
<dbReference type="Gene3D" id="3.30.710.10">
    <property type="entry name" value="Potassium Channel Kv1.1, Chain A"/>
    <property type="match status" value="1"/>
</dbReference>
<dbReference type="STRING" id="675120.M2XKI5"/>
<dbReference type="eggNOG" id="ENOG502RN34">
    <property type="taxonomic scope" value="Eukaryota"/>
</dbReference>
<evidence type="ECO:0000313" key="2">
    <source>
        <dbReference type="EMBL" id="EME43007.1"/>
    </source>
</evidence>
<evidence type="ECO:0000313" key="3">
    <source>
        <dbReference type="Proteomes" id="UP000016933"/>
    </source>
</evidence>
<proteinExistence type="predicted"/>